<feature type="transmembrane region" description="Helical" evidence="1">
    <location>
        <begin position="29"/>
        <end position="49"/>
    </location>
</feature>
<proteinExistence type="predicted"/>
<keyword evidence="1" id="KW-1133">Transmembrane helix</keyword>
<dbReference type="EMBL" id="SNYS01000006">
    <property type="protein sequence ID" value="TDQ70202.1"/>
    <property type="molecule type" value="Genomic_DNA"/>
</dbReference>
<sequence>MITLFFLFLVFTIVFLYLFAPLLQITADISTFSIACFAYLVALMMLFYSEKHNLTSLYKQNVELNLKKLEILVNQIQKIYEPLDMIIYGKIEEKEKRELFKNVYLNRYIVNADEQKRIEKINEIIVQDDSFENAIEHLNYFKGKTKEIQEKHNKLMDETYECLDSF</sequence>
<comment type="caution">
    <text evidence="2">The sequence shown here is derived from an EMBL/GenBank/DDBJ whole genome shotgun (WGS) entry which is preliminary data.</text>
</comment>
<reference evidence="2 3" key="1">
    <citation type="submission" date="2019-03" db="EMBL/GenBank/DDBJ databases">
        <title>Genomic Encyclopedia of Type Strains, Phase IV (KMG-IV): sequencing the most valuable type-strain genomes for metagenomic binning, comparative biology and taxonomic classification.</title>
        <authorList>
            <person name="Goeker M."/>
        </authorList>
    </citation>
    <scope>NUCLEOTIDE SEQUENCE [LARGE SCALE GENOMIC DNA]</scope>
    <source>
        <strain evidence="2 3">DSM 13328</strain>
    </source>
</reference>
<gene>
    <name evidence="2" type="ORF">C7391_0542</name>
</gene>
<keyword evidence="1" id="KW-0812">Transmembrane</keyword>
<dbReference type="AlphaFoldDB" id="A0A484F6N6"/>
<evidence type="ECO:0000256" key="1">
    <source>
        <dbReference type="SAM" id="Phobius"/>
    </source>
</evidence>
<protein>
    <submittedName>
        <fullName evidence="2">Uncharacterized protein</fullName>
    </submittedName>
</protein>
<accession>A0A484F6N6</accession>
<name>A0A484F6N6_9EURY</name>
<keyword evidence="3" id="KW-1185">Reference proteome</keyword>
<keyword evidence="1" id="KW-0472">Membrane</keyword>
<feature type="transmembrane region" description="Helical" evidence="1">
    <location>
        <begin position="5"/>
        <end position="23"/>
    </location>
</feature>
<evidence type="ECO:0000313" key="2">
    <source>
        <dbReference type="EMBL" id="TDQ70202.1"/>
    </source>
</evidence>
<organism evidence="2 3">
    <name type="scientific">Methanimicrococcus blatticola</name>
    <dbReference type="NCBI Taxonomy" id="91560"/>
    <lineage>
        <taxon>Archaea</taxon>
        <taxon>Methanobacteriati</taxon>
        <taxon>Methanobacteriota</taxon>
        <taxon>Stenosarchaea group</taxon>
        <taxon>Methanomicrobia</taxon>
        <taxon>Methanosarcinales</taxon>
        <taxon>Methanosarcinaceae</taxon>
        <taxon>Methanimicrococcus</taxon>
    </lineage>
</organism>
<evidence type="ECO:0000313" key="3">
    <source>
        <dbReference type="Proteomes" id="UP000294855"/>
    </source>
</evidence>
<dbReference type="Proteomes" id="UP000294855">
    <property type="component" value="Unassembled WGS sequence"/>
</dbReference>